<accession>A0ABP9PWU8</accession>
<comment type="caution">
    <text evidence="1">The sequence shown here is derived from an EMBL/GenBank/DDBJ whole genome shotgun (WGS) entry which is preliminary data.</text>
</comment>
<evidence type="ECO:0000313" key="1">
    <source>
        <dbReference type="EMBL" id="GAA5153246.1"/>
    </source>
</evidence>
<keyword evidence="2" id="KW-1185">Reference proteome</keyword>
<reference evidence="2" key="1">
    <citation type="journal article" date="2019" name="Int. J. Syst. Evol. Microbiol.">
        <title>The Global Catalogue of Microorganisms (GCM) 10K type strain sequencing project: providing services to taxonomists for standard genome sequencing and annotation.</title>
        <authorList>
            <consortium name="The Broad Institute Genomics Platform"/>
            <consortium name="The Broad Institute Genome Sequencing Center for Infectious Disease"/>
            <person name="Wu L."/>
            <person name="Ma J."/>
        </authorList>
    </citation>
    <scope>NUCLEOTIDE SEQUENCE [LARGE SCALE GENOMIC DNA]</scope>
    <source>
        <strain evidence="2">JCM 18303</strain>
    </source>
</reference>
<dbReference type="EMBL" id="BAABJP010000008">
    <property type="protein sequence ID" value="GAA5153246.1"/>
    <property type="molecule type" value="Genomic_DNA"/>
</dbReference>
<proteinExistence type="predicted"/>
<organism evidence="1 2">
    <name type="scientific">Pseudonocardia eucalypti</name>
    <dbReference type="NCBI Taxonomy" id="648755"/>
    <lineage>
        <taxon>Bacteria</taxon>
        <taxon>Bacillati</taxon>
        <taxon>Actinomycetota</taxon>
        <taxon>Actinomycetes</taxon>
        <taxon>Pseudonocardiales</taxon>
        <taxon>Pseudonocardiaceae</taxon>
        <taxon>Pseudonocardia</taxon>
    </lineage>
</organism>
<gene>
    <name evidence="1" type="ORF">GCM10023321_23220</name>
</gene>
<sequence>MALTTSSRTVDTAACAMGLLKVSARGHIEGTGGATGILANPRGRLPAGTGCAVAGVTVEGFGTTFGGKMRRDASRAGAATGPGVGACLDRLGRANRASRKAKNETSTPTTPVATWMTSVAADTPPVCTTVAPNVTSAATFSPVPRPTWSQQPLVDPVTTVRQSSADWVIVPVRNSRWISSPTDRPGV</sequence>
<evidence type="ECO:0000313" key="2">
    <source>
        <dbReference type="Proteomes" id="UP001428817"/>
    </source>
</evidence>
<protein>
    <submittedName>
        <fullName evidence="1">Uncharacterized protein</fullName>
    </submittedName>
</protein>
<dbReference type="Proteomes" id="UP001428817">
    <property type="component" value="Unassembled WGS sequence"/>
</dbReference>
<name>A0ABP9PWU8_9PSEU</name>